<accession>A0A2H1VPG5</accession>
<evidence type="ECO:0000313" key="1">
    <source>
        <dbReference type="EMBL" id="SOQ42342.1"/>
    </source>
</evidence>
<dbReference type="EMBL" id="ODYU01003483">
    <property type="protein sequence ID" value="SOQ42342.1"/>
    <property type="molecule type" value="Genomic_DNA"/>
</dbReference>
<gene>
    <name evidence="1" type="ORF">SFRICE_002887</name>
</gene>
<organism evidence="1">
    <name type="scientific">Spodoptera frugiperda</name>
    <name type="common">Fall armyworm</name>
    <dbReference type="NCBI Taxonomy" id="7108"/>
    <lineage>
        <taxon>Eukaryota</taxon>
        <taxon>Metazoa</taxon>
        <taxon>Ecdysozoa</taxon>
        <taxon>Arthropoda</taxon>
        <taxon>Hexapoda</taxon>
        <taxon>Insecta</taxon>
        <taxon>Pterygota</taxon>
        <taxon>Neoptera</taxon>
        <taxon>Endopterygota</taxon>
        <taxon>Lepidoptera</taxon>
        <taxon>Glossata</taxon>
        <taxon>Ditrysia</taxon>
        <taxon>Noctuoidea</taxon>
        <taxon>Noctuidae</taxon>
        <taxon>Amphipyrinae</taxon>
        <taxon>Spodoptera</taxon>
    </lineage>
</organism>
<sequence length="112" mass="12116">MFDCLVGRVVASATARQEVSGSFPGLDKVLLGFFGFSENVSVVARSLELCPKGKSSNDFTILAEARRSIRLLLTQNHPVPTPTFRARITVMGENHSMTSPAVDEAKGVLDSY</sequence>
<proteinExistence type="predicted"/>
<dbReference type="AlphaFoldDB" id="A0A2H1VPG5"/>
<protein>
    <submittedName>
        <fullName evidence="1">SFRICE_002887</fullName>
    </submittedName>
</protein>
<reference evidence="1" key="1">
    <citation type="submission" date="2016-07" db="EMBL/GenBank/DDBJ databases">
        <authorList>
            <person name="Bretaudeau A."/>
        </authorList>
    </citation>
    <scope>NUCLEOTIDE SEQUENCE</scope>
    <source>
        <strain evidence="1">Rice</strain>
        <tissue evidence="1">Whole body</tissue>
    </source>
</reference>
<name>A0A2H1VPG5_SPOFR</name>